<dbReference type="OrthoDB" id="1413770at2"/>
<dbReference type="RefSeq" id="WP_004618805.1">
    <property type="nucleotide sequence ID" value="NZ_APMP01000009.1"/>
</dbReference>
<dbReference type="InterPro" id="IPR049449">
    <property type="entry name" value="TesB_ACOT8-like_N"/>
</dbReference>
<reference evidence="3 4" key="1">
    <citation type="journal article" date="2013" name="Genome Announc.">
        <title>Draft Genome Sequence for Caulobacter sp. Strain OR37, a Bacterium Tolerant to Heavy Metals.</title>
        <authorList>
            <person name="Utturkar S.M."/>
            <person name="Bollmann A."/>
            <person name="Brzoska R.M."/>
            <person name="Klingeman D.M."/>
            <person name="Epstein S.E."/>
            <person name="Palumbo A.V."/>
            <person name="Brown S.D."/>
        </authorList>
    </citation>
    <scope>NUCLEOTIDE SEQUENCE [LARGE SCALE GENOMIC DNA]</scope>
    <source>
        <strain evidence="3 4">OR37</strain>
    </source>
</reference>
<evidence type="ECO:0000313" key="3">
    <source>
        <dbReference type="EMBL" id="ENZ82174.1"/>
    </source>
</evidence>
<organism evidence="3 4">
    <name type="scientific">Caulobacter vibrioides OR37</name>
    <dbReference type="NCBI Taxonomy" id="1292034"/>
    <lineage>
        <taxon>Bacteria</taxon>
        <taxon>Pseudomonadati</taxon>
        <taxon>Pseudomonadota</taxon>
        <taxon>Alphaproteobacteria</taxon>
        <taxon>Caulobacterales</taxon>
        <taxon>Caulobacteraceae</taxon>
        <taxon>Caulobacter</taxon>
    </lineage>
</organism>
<dbReference type="InterPro" id="IPR029069">
    <property type="entry name" value="HotDog_dom_sf"/>
</dbReference>
<dbReference type="eggNOG" id="COG1946">
    <property type="taxonomic scope" value="Bacteria"/>
</dbReference>
<gene>
    <name evidence="3" type="ORF">OR37_01986</name>
</gene>
<feature type="domain" description="Acyl-CoA thioesterase-like C-terminal" evidence="2">
    <location>
        <begin position="130"/>
        <end position="255"/>
    </location>
</feature>
<evidence type="ECO:0000313" key="4">
    <source>
        <dbReference type="Proteomes" id="UP000013063"/>
    </source>
</evidence>
<name>R0EJQ2_CAUVI</name>
<accession>R0EJQ2</accession>
<dbReference type="InterPro" id="IPR042171">
    <property type="entry name" value="Acyl-CoA_hotdog"/>
</dbReference>
<dbReference type="SUPFAM" id="SSF54637">
    <property type="entry name" value="Thioesterase/thiol ester dehydrase-isomerase"/>
    <property type="match status" value="2"/>
</dbReference>
<evidence type="ECO:0000259" key="2">
    <source>
        <dbReference type="Pfam" id="PF20789"/>
    </source>
</evidence>
<dbReference type="Pfam" id="PF13622">
    <property type="entry name" value="4HBT_3"/>
    <property type="match status" value="1"/>
</dbReference>
<dbReference type="EMBL" id="APMP01000009">
    <property type="protein sequence ID" value="ENZ82174.1"/>
    <property type="molecule type" value="Genomic_DNA"/>
</dbReference>
<evidence type="ECO:0008006" key="5">
    <source>
        <dbReference type="Google" id="ProtNLM"/>
    </source>
</evidence>
<feature type="domain" description="Acyl-CoA thioesterase-like N-terminal HotDog" evidence="1">
    <location>
        <begin position="23"/>
        <end position="105"/>
    </location>
</feature>
<dbReference type="InterPro" id="IPR049450">
    <property type="entry name" value="ACOT8-like_C"/>
</dbReference>
<dbReference type="Proteomes" id="UP000013063">
    <property type="component" value="Unassembled WGS sequence"/>
</dbReference>
<dbReference type="PATRIC" id="fig|1292034.3.peg.1973"/>
<protein>
    <recommendedName>
        <fullName evidence="5">Acyl-CoA thioesterase</fullName>
    </recommendedName>
</protein>
<dbReference type="AlphaFoldDB" id="R0EJQ2"/>
<proteinExistence type="predicted"/>
<dbReference type="STRING" id="1292034.OR37_01986"/>
<dbReference type="Gene3D" id="2.40.160.210">
    <property type="entry name" value="Acyl-CoA thioesterase, double hotdog domain"/>
    <property type="match status" value="1"/>
</dbReference>
<sequence>MSAPPNFFYEAEGEGFAPSSLVPGPWNPAHQGGVPLAGLVAHLVEDIPTTGPMIIARLVIDILRPTPMDVIVPRSRIVREGRRLQWSEVELFVDGQVTVRAAAMRVRVAEGPVSPGMASPQPLQPPPAQGPGLLAERSRLRHLADTRLISGGLEKKGPGEVWVKLDGEVVRGKPASPLARAAMAADFGSGLSAFVDWREWSFANVDITLHLARAPRGDWLKLQARSLSAGEGVAVVDGDLWDLHGPVGKTHQTLFLERQAR</sequence>
<dbReference type="Pfam" id="PF20789">
    <property type="entry name" value="4HBT_3C"/>
    <property type="match status" value="1"/>
</dbReference>
<keyword evidence="4" id="KW-1185">Reference proteome</keyword>
<evidence type="ECO:0000259" key="1">
    <source>
        <dbReference type="Pfam" id="PF13622"/>
    </source>
</evidence>
<comment type="caution">
    <text evidence="3">The sequence shown here is derived from an EMBL/GenBank/DDBJ whole genome shotgun (WGS) entry which is preliminary data.</text>
</comment>